<dbReference type="RefSeq" id="WP_192009948.1">
    <property type="nucleotide sequence ID" value="NZ_JACYTQ010000003.1"/>
</dbReference>
<gene>
    <name evidence="4" type="primary">modA</name>
    <name evidence="4" type="ORF">IFO69_09895</name>
</gene>
<dbReference type="PROSITE" id="PS51257">
    <property type="entry name" value="PROKAR_LIPOPROTEIN"/>
    <property type="match status" value="1"/>
</dbReference>
<dbReference type="NCBIfam" id="TIGR01256">
    <property type="entry name" value="modA"/>
    <property type="match status" value="1"/>
</dbReference>
<dbReference type="InterPro" id="IPR050682">
    <property type="entry name" value="ModA/WtpA"/>
</dbReference>
<dbReference type="InterPro" id="IPR044084">
    <property type="entry name" value="AvModA-like_subst-bd"/>
</dbReference>
<dbReference type="Gene3D" id="3.40.190.10">
    <property type="entry name" value="Periplasmic binding protein-like II"/>
    <property type="match status" value="2"/>
</dbReference>
<dbReference type="PANTHER" id="PTHR30632:SF14">
    <property type="entry name" value="TUNGSTATE_MOLYBDATE_CHROMATE-BINDING PROTEIN MODA"/>
    <property type="match status" value="1"/>
</dbReference>
<sequence length="251" mass="27775">MKTLAFLLPTCLLLFSCHSPKNRPLNIATAANMQFAMKALIEDFSLQTGIECEMVTSSSGKLTAQIKEGAPYDIFVAANMKYPKAIFDAGLAERPPQVYALGKLVLWSIKEKNYLDLTDYTWSTVSHIAVANPKTAPYGEAAIQALNHLGVYEDLENKLVFGESISQTNQFILSGAAELGFTAMSVVKSPPMKSKGTWIKVPDSLYQSIEQGVILIKQKEGNSENASKFYEFLFEKKAHEILKEYGYEIPA</sequence>
<evidence type="ECO:0000256" key="1">
    <source>
        <dbReference type="ARBA" id="ARBA00009175"/>
    </source>
</evidence>
<dbReference type="PANTHER" id="PTHR30632">
    <property type="entry name" value="MOLYBDATE-BINDING PERIPLASMIC PROTEIN"/>
    <property type="match status" value="1"/>
</dbReference>
<protein>
    <submittedName>
        <fullName evidence="4">Molybdate ABC transporter substrate-binding protein</fullName>
    </submittedName>
</protein>
<accession>A0ABR9AJQ7</accession>
<dbReference type="Pfam" id="PF13531">
    <property type="entry name" value="SBP_bac_11"/>
    <property type="match status" value="1"/>
</dbReference>
<dbReference type="Proteomes" id="UP000647133">
    <property type="component" value="Unassembled WGS sequence"/>
</dbReference>
<keyword evidence="5" id="KW-1185">Reference proteome</keyword>
<comment type="caution">
    <text evidence="4">The sequence shown here is derived from an EMBL/GenBank/DDBJ whole genome shotgun (WGS) entry which is preliminary data.</text>
</comment>
<reference evidence="4 5" key="1">
    <citation type="submission" date="2020-09" db="EMBL/GenBank/DDBJ databases">
        <title>Echinicola sp. CAU 1574 isolated from sand of Sido Beach.</title>
        <authorList>
            <person name="Kim W."/>
        </authorList>
    </citation>
    <scope>NUCLEOTIDE SEQUENCE [LARGE SCALE GENOMIC DNA]</scope>
    <source>
        <strain evidence="4 5">CAU 1574</strain>
    </source>
</reference>
<dbReference type="CDD" id="cd13539">
    <property type="entry name" value="PBP2_AvModA"/>
    <property type="match status" value="1"/>
</dbReference>
<dbReference type="EMBL" id="JACYTQ010000003">
    <property type="protein sequence ID" value="MBD8489057.1"/>
    <property type="molecule type" value="Genomic_DNA"/>
</dbReference>
<evidence type="ECO:0000313" key="4">
    <source>
        <dbReference type="EMBL" id="MBD8489057.1"/>
    </source>
</evidence>
<comment type="similarity">
    <text evidence="1">Belongs to the bacterial solute-binding protein ModA family.</text>
</comment>
<evidence type="ECO:0000256" key="2">
    <source>
        <dbReference type="ARBA" id="ARBA00022723"/>
    </source>
</evidence>
<dbReference type="InterPro" id="IPR005950">
    <property type="entry name" value="ModA"/>
</dbReference>
<keyword evidence="3" id="KW-0732">Signal</keyword>
<proteinExistence type="inferred from homology"/>
<keyword evidence="2" id="KW-0479">Metal-binding</keyword>
<dbReference type="SUPFAM" id="SSF53850">
    <property type="entry name" value="Periplasmic binding protein-like II"/>
    <property type="match status" value="1"/>
</dbReference>
<organism evidence="4 5">
    <name type="scientific">Echinicola arenosa</name>
    <dbReference type="NCBI Taxonomy" id="2774144"/>
    <lineage>
        <taxon>Bacteria</taxon>
        <taxon>Pseudomonadati</taxon>
        <taxon>Bacteroidota</taxon>
        <taxon>Cytophagia</taxon>
        <taxon>Cytophagales</taxon>
        <taxon>Cyclobacteriaceae</taxon>
        <taxon>Echinicola</taxon>
    </lineage>
</organism>
<evidence type="ECO:0000313" key="5">
    <source>
        <dbReference type="Proteomes" id="UP000647133"/>
    </source>
</evidence>
<name>A0ABR9AJQ7_9BACT</name>
<dbReference type="PIRSF" id="PIRSF004846">
    <property type="entry name" value="ModA"/>
    <property type="match status" value="1"/>
</dbReference>
<evidence type="ECO:0000256" key="3">
    <source>
        <dbReference type="ARBA" id="ARBA00022729"/>
    </source>
</evidence>